<sequence length="218" mass="23961">MSHPIGWRTLPTRARLAAARRLRGVSIDLDALAATVASLTPGPRILEIGCGKGSLALALLRALPPGFEYLGVDPGESPGRRFATARRLGDLPDGAVTFRRLRSAELLPAEAGRFDLVLLVDVLHHAPDDERRPVLRDAARLVAPGGLVVVVDWARGRSWADPWCLLTCRWIPRDEHARFLDRAEFDDMLGAELGELKPVITTGVPPRRNNVLSVRRRN</sequence>
<comment type="caution">
    <text evidence="4">The sequence shown here is derived from an EMBL/GenBank/DDBJ whole genome shotgun (WGS) entry which is preliminary data.</text>
</comment>
<dbReference type="Gene3D" id="3.40.50.150">
    <property type="entry name" value="Vaccinia Virus protein VP39"/>
    <property type="match status" value="1"/>
</dbReference>
<proteinExistence type="predicted"/>
<dbReference type="GO" id="GO:0008168">
    <property type="term" value="F:methyltransferase activity"/>
    <property type="evidence" value="ECO:0007669"/>
    <property type="project" value="UniProtKB-KW"/>
</dbReference>
<gene>
    <name evidence="4" type="ORF">FDO65_21345</name>
</gene>
<keyword evidence="5" id="KW-1185">Reference proteome</keyword>
<dbReference type="EMBL" id="SZZH01000008">
    <property type="protein sequence ID" value="TKV56127.1"/>
    <property type="molecule type" value="Genomic_DNA"/>
</dbReference>
<protein>
    <submittedName>
        <fullName evidence="4">Class I SAM-dependent methyltransferase</fullName>
    </submittedName>
</protein>
<accession>A0A4U6Q627</accession>
<dbReference type="AlphaFoldDB" id="A0A4U6Q627"/>
<organism evidence="4 5">
    <name type="scientific">Nakamurella flava</name>
    <dbReference type="NCBI Taxonomy" id="2576308"/>
    <lineage>
        <taxon>Bacteria</taxon>
        <taxon>Bacillati</taxon>
        <taxon>Actinomycetota</taxon>
        <taxon>Actinomycetes</taxon>
        <taxon>Nakamurellales</taxon>
        <taxon>Nakamurellaceae</taxon>
        <taxon>Nakamurella</taxon>
    </lineage>
</organism>
<dbReference type="OrthoDB" id="3286690at2"/>
<evidence type="ECO:0000256" key="3">
    <source>
        <dbReference type="ARBA" id="ARBA00022691"/>
    </source>
</evidence>
<evidence type="ECO:0000256" key="2">
    <source>
        <dbReference type="ARBA" id="ARBA00022679"/>
    </source>
</evidence>
<dbReference type="PANTHER" id="PTHR43464">
    <property type="entry name" value="METHYLTRANSFERASE"/>
    <property type="match status" value="1"/>
</dbReference>
<keyword evidence="3" id="KW-0949">S-adenosyl-L-methionine</keyword>
<dbReference type="CDD" id="cd02440">
    <property type="entry name" value="AdoMet_MTases"/>
    <property type="match status" value="1"/>
</dbReference>
<dbReference type="PANTHER" id="PTHR43464:SF19">
    <property type="entry name" value="UBIQUINONE BIOSYNTHESIS O-METHYLTRANSFERASE, MITOCHONDRIAL"/>
    <property type="match status" value="1"/>
</dbReference>
<dbReference type="SUPFAM" id="SSF53335">
    <property type="entry name" value="S-adenosyl-L-methionine-dependent methyltransferases"/>
    <property type="match status" value="1"/>
</dbReference>
<name>A0A4U6Q627_9ACTN</name>
<evidence type="ECO:0000256" key="1">
    <source>
        <dbReference type="ARBA" id="ARBA00022603"/>
    </source>
</evidence>
<dbReference type="InterPro" id="IPR029063">
    <property type="entry name" value="SAM-dependent_MTases_sf"/>
</dbReference>
<dbReference type="Proteomes" id="UP000306985">
    <property type="component" value="Unassembled WGS sequence"/>
</dbReference>
<keyword evidence="2 4" id="KW-0808">Transferase</keyword>
<dbReference type="Pfam" id="PF13489">
    <property type="entry name" value="Methyltransf_23"/>
    <property type="match status" value="1"/>
</dbReference>
<dbReference type="GO" id="GO:0032259">
    <property type="term" value="P:methylation"/>
    <property type="evidence" value="ECO:0007669"/>
    <property type="project" value="UniProtKB-KW"/>
</dbReference>
<evidence type="ECO:0000313" key="5">
    <source>
        <dbReference type="Proteomes" id="UP000306985"/>
    </source>
</evidence>
<keyword evidence="1 4" id="KW-0489">Methyltransferase</keyword>
<dbReference type="RefSeq" id="WP_137451783.1">
    <property type="nucleotide sequence ID" value="NZ_SZZH01000008.1"/>
</dbReference>
<reference evidence="4 5" key="1">
    <citation type="submission" date="2019-05" db="EMBL/GenBank/DDBJ databases">
        <title>Nakamurella sp. N5BH11, whole genome shotgun sequence.</title>
        <authorList>
            <person name="Tuo L."/>
        </authorList>
    </citation>
    <scope>NUCLEOTIDE SEQUENCE [LARGE SCALE GENOMIC DNA]</scope>
    <source>
        <strain evidence="4 5">N5BH11</strain>
    </source>
</reference>
<evidence type="ECO:0000313" key="4">
    <source>
        <dbReference type="EMBL" id="TKV56127.1"/>
    </source>
</evidence>